<accession>A0A813XTP9</accession>
<dbReference type="AlphaFoldDB" id="A0A813XTP9"/>
<comment type="caution">
    <text evidence="1">The sequence shown here is derived from an EMBL/GenBank/DDBJ whole genome shotgun (WGS) entry which is preliminary data.</text>
</comment>
<name>A0A813XTP9_9BILA</name>
<dbReference type="Proteomes" id="UP000663879">
    <property type="component" value="Unassembled WGS sequence"/>
</dbReference>
<sequence>MTKTHDLIFEAISKVSNDSKSNVNIFEYQVLSNSASE</sequence>
<reference evidence="1" key="1">
    <citation type="submission" date="2021-02" db="EMBL/GenBank/DDBJ databases">
        <authorList>
            <person name="Nowell W R."/>
        </authorList>
    </citation>
    <scope>NUCLEOTIDE SEQUENCE</scope>
    <source>
        <strain evidence="1">Ploen Becks lab</strain>
    </source>
</reference>
<dbReference type="EMBL" id="CAJNOC010001569">
    <property type="protein sequence ID" value="CAF0875339.1"/>
    <property type="molecule type" value="Genomic_DNA"/>
</dbReference>
<proteinExistence type="predicted"/>
<evidence type="ECO:0000313" key="1">
    <source>
        <dbReference type="EMBL" id="CAF0875339.1"/>
    </source>
</evidence>
<feature type="non-terminal residue" evidence="1">
    <location>
        <position position="1"/>
    </location>
</feature>
<keyword evidence="2" id="KW-1185">Reference proteome</keyword>
<protein>
    <submittedName>
        <fullName evidence="1">Uncharacterized protein</fullName>
    </submittedName>
</protein>
<gene>
    <name evidence="1" type="ORF">OXX778_LOCUS10142</name>
</gene>
<evidence type="ECO:0000313" key="2">
    <source>
        <dbReference type="Proteomes" id="UP000663879"/>
    </source>
</evidence>
<organism evidence="1 2">
    <name type="scientific">Brachionus calyciflorus</name>
    <dbReference type="NCBI Taxonomy" id="104777"/>
    <lineage>
        <taxon>Eukaryota</taxon>
        <taxon>Metazoa</taxon>
        <taxon>Spiralia</taxon>
        <taxon>Gnathifera</taxon>
        <taxon>Rotifera</taxon>
        <taxon>Eurotatoria</taxon>
        <taxon>Monogononta</taxon>
        <taxon>Pseudotrocha</taxon>
        <taxon>Ploima</taxon>
        <taxon>Brachionidae</taxon>
        <taxon>Brachionus</taxon>
    </lineage>
</organism>